<dbReference type="Pfam" id="PF13302">
    <property type="entry name" value="Acetyltransf_3"/>
    <property type="match status" value="1"/>
</dbReference>
<dbReference type="GO" id="GO:0016747">
    <property type="term" value="F:acyltransferase activity, transferring groups other than amino-acyl groups"/>
    <property type="evidence" value="ECO:0007669"/>
    <property type="project" value="InterPro"/>
</dbReference>
<dbReference type="PROSITE" id="PS51186">
    <property type="entry name" value="GNAT"/>
    <property type="match status" value="1"/>
</dbReference>
<dbReference type="PANTHER" id="PTHR43792:SF1">
    <property type="entry name" value="N-ACETYLTRANSFERASE DOMAIN-CONTAINING PROTEIN"/>
    <property type="match status" value="1"/>
</dbReference>
<gene>
    <name evidence="3" type="ORF">EMPG_17724</name>
</gene>
<reference evidence="4" key="1">
    <citation type="journal article" date="2015" name="PLoS Genet.">
        <title>The dynamic genome and transcriptome of the human fungal pathogen Blastomyces and close relative Emmonsia.</title>
        <authorList>
            <person name="Munoz J.F."/>
            <person name="Gauthier G.M."/>
            <person name="Desjardins C.A."/>
            <person name="Gallo J.E."/>
            <person name="Holder J."/>
            <person name="Sullivan T.D."/>
            <person name="Marty A.J."/>
            <person name="Carmen J.C."/>
            <person name="Chen Z."/>
            <person name="Ding L."/>
            <person name="Gujja S."/>
            <person name="Magrini V."/>
            <person name="Misas E."/>
            <person name="Mitreva M."/>
            <person name="Priest M."/>
            <person name="Saif S."/>
            <person name="Whiston E.A."/>
            <person name="Young S."/>
            <person name="Zeng Q."/>
            <person name="Goldman W.E."/>
            <person name="Mardis E.R."/>
            <person name="Taylor J.W."/>
            <person name="McEwen J.G."/>
            <person name="Clay O.K."/>
            <person name="Klein B.S."/>
            <person name="Cuomo C.A."/>
        </authorList>
    </citation>
    <scope>NUCLEOTIDE SEQUENCE [LARGE SCALE GENOMIC DNA]</scope>
    <source>
        <strain evidence="4">UAMH 139</strain>
    </source>
</reference>
<dbReference type="AlphaFoldDB" id="A0A0H1BC60"/>
<dbReference type="InterPro" id="IPR051531">
    <property type="entry name" value="N-acetyltransferase"/>
</dbReference>
<sequence>MPDDNDSRNNHGTGGVMTESVREDSEFDIVLPAPPESTPTIIYSQRLILRAVRDSDAEGLFAVRSREDAVRTLWPFIPDADVSATRKWMALKTFTAPPCAVGLSYQFVILHVDDPAGRIIGTVGMNELVPVPTLGYLIHPEEWGKGYATEATSTMINAWWSLPRRRENRKRDKLYALCNEKNRGSFKVLLKCGFQVVGEQTMEDGAVLKNFELERPDWSL</sequence>
<dbReference type="InterPro" id="IPR016181">
    <property type="entry name" value="Acyl_CoA_acyltransferase"/>
</dbReference>
<evidence type="ECO:0000259" key="2">
    <source>
        <dbReference type="PROSITE" id="PS51186"/>
    </source>
</evidence>
<dbReference type="InterPro" id="IPR000182">
    <property type="entry name" value="GNAT_dom"/>
</dbReference>
<evidence type="ECO:0000256" key="1">
    <source>
        <dbReference type="SAM" id="MobiDB-lite"/>
    </source>
</evidence>
<dbReference type="Gene3D" id="3.40.630.30">
    <property type="match status" value="1"/>
</dbReference>
<dbReference type="PANTHER" id="PTHR43792">
    <property type="entry name" value="GNAT FAMILY, PUTATIVE (AFU_ORTHOLOGUE AFUA_3G00765)-RELATED-RELATED"/>
    <property type="match status" value="1"/>
</dbReference>
<evidence type="ECO:0000313" key="4">
    <source>
        <dbReference type="Proteomes" id="UP000053573"/>
    </source>
</evidence>
<name>A0A0H1BC60_9EURO</name>
<protein>
    <recommendedName>
        <fullName evidence="2">N-acetyltransferase domain-containing protein</fullName>
    </recommendedName>
</protein>
<evidence type="ECO:0000313" key="3">
    <source>
        <dbReference type="EMBL" id="KLJ06786.1"/>
    </source>
</evidence>
<keyword evidence="4" id="KW-1185">Reference proteome</keyword>
<comment type="caution">
    <text evidence="3">The sequence shown here is derived from an EMBL/GenBank/DDBJ whole genome shotgun (WGS) entry which is preliminary data.</text>
</comment>
<accession>A0A0H1BC60</accession>
<dbReference type="OrthoDB" id="4072826at2759"/>
<dbReference type="Proteomes" id="UP000053573">
    <property type="component" value="Unassembled WGS sequence"/>
</dbReference>
<organism evidence="3 4">
    <name type="scientific">Blastomyces silverae</name>
    <dbReference type="NCBI Taxonomy" id="2060906"/>
    <lineage>
        <taxon>Eukaryota</taxon>
        <taxon>Fungi</taxon>
        <taxon>Dikarya</taxon>
        <taxon>Ascomycota</taxon>
        <taxon>Pezizomycotina</taxon>
        <taxon>Eurotiomycetes</taxon>
        <taxon>Eurotiomycetidae</taxon>
        <taxon>Onygenales</taxon>
        <taxon>Ajellomycetaceae</taxon>
        <taxon>Blastomyces</taxon>
    </lineage>
</organism>
<feature type="region of interest" description="Disordered" evidence="1">
    <location>
        <begin position="1"/>
        <end position="20"/>
    </location>
</feature>
<dbReference type="EMBL" id="LDEV01002973">
    <property type="protein sequence ID" value="KLJ06786.1"/>
    <property type="molecule type" value="Genomic_DNA"/>
</dbReference>
<feature type="domain" description="N-acetyltransferase" evidence="2">
    <location>
        <begin position="47"/>
        <end position="214"/>
    </location>
</feature>
<proteinExistence type="predicted"/>
<dbReference type="SUPFAM" id="SSF55729">
    <property type="entry name" value="Acyl-CoA N-acyltransferases (Nat)"/>
    <property type="match status" value="1"/>
</dbReference>